<protein>
    <recommendedName>
        <fullName evidence="3">Nicotinamide riboside kinase 1</fullName>
    </recommendedName>
</protein>
<organism evidence="1 2">
    <name type="scientific">Brachionus calyciflorus</name>
    <dbReference type="NCBI Taxonomy" id="104777"/>
    <lineage>
        <taxon>Eukaryota</taxon>
        <taxon>Metazoa</taxon>
        <taxon>Spiralia</taxon>
        <taxon>Gnathifera</taxon>
        <taxon>Rotifera</taxon>
        <taxon>Eurotatoria</taxon>
        <taxon>Monogononta</taxon>
        <taxon>Pseudotrocha</taxon>
        <taxon>Ploima</taxon>
        <taxon>Brachionidae</taxon>
        <taxon>Brachionus</taxon>
    </lineage>
</organism>
<accession>A0A814MDL9</accession>
<dbReference type="OrthoDB" id="10041966at2759"/>
<gene>
    <name evidence="1" type="ORF">OXX778_LOCUS20043</name>
</gene>
<evidence type="ECO:0000313" key="1">
    <source>
        <dbReference type="EMBL" id="CAF1077782.1"/>
    </source>
</evidence>
<dbReference type="Proteomes" id="UP000663879">
    <property type="component" value="Unassembled WGS sequence"/>
</dbReference>
<reference evidence="1" key="1">
    <citation type="submission" date="2021-02" db="EMBL/GenBank/DDBJ databases">
        <authorList>
            <person name="Nowell W R."/>
        </authorList>
    </citation>
    <scope>NUCLEOTIDE SEQUENCE</scope>
    <source>
        <strain evidence="1">Ploen Becks lab</strain>
    </source>
</reference>
<name>A0A814MDL9_9BILA</name>
<sequence>MQNKTKIIGISGCTNSGKTTLAKRLQTQLSNSIVLEQDDYYIRDENSLEYLEEIESYNFDVITAIDVKRMKNQLQSLIDSAKYEWILVEGCFIYDDDFLLEKMDRKYFLFVDKEESARRRKTRVYPTRDTQKYLEKCVWPEFTKYRERCEKFYKDIIFIDASGTRDETFNKVYSDILNWSSKRKNLFDSEVIQYDEYESNDFYRYFLAFSDLLNKLLSF</sequence>
<evidence type="ECO:0008006" key="3">
    <source>
        <dbReference type="Google" id="ProtNLM"/>
    </source>
</evidence>
<dbReference type="Pfam" id="PF13238">
    <property type="entry name" value="AAA_18"/>
    <property type="match status" value="1"/>
</dbReference>
<dbReference type="EMBL" id="CAJNOC010006428">
    <property type="protein sequence ID" value="CAF1077782.1"/>
    <property type="molecule type" value="Genomic_DNA"/>
</dbReference>
<dbReference type="PANTHER" id="PTHR10285">
    <property type="entry name" value="URIDINE KINASE"/>
    <property type="match status" value="1"/>
</dbReference>
<dbReference type="Gene3D" id="3.40.50.300">
    <property type="entry name" value="P-loop containing nucleotide triphosphate hydrolases"/>
    <property type="match status" value="1"/>
</dbReference>
<proteinExistence type="predicted"/>
<comment type="caution">
    <text evidence="1">The sequence shown here is derived from an EMBL/GenBank/DDBJ whole genome shotgun (WGS) entry which is preliminary data.</text>
</comment>
<dbReference type="InterPro" id="IPR027417">
    <property type="entry name" value="P-loop_NTPase"/>
</dbReference>
<dbReference type="SUPFAM" id="SSF52540">
    <property type="entry name" value="P-loop containing nucleoside triphosphate hydrolases"/>
    <property type="match status" value="1"/>
</dbReference>
<evidence type="ECO:0000313" key="2">
    <source>
        <dbReference type="Proteomes" id="UP000663879"/>
    </source>
</evidence>
<keyword evidence="2" id="KW-1185">Reference proteome</keyword>
<dbReference type="AlphaFoldDB" id="A0A814MDL9"/>